<accession>A0A915K3Y9</accession>
<dbReference type="Proteomes" id="UP000887565">
    <property type="component" value="Unplaced"/>
</dbReference>
<name>A0A915K3Y9_ROMCU</name>
<proteinExistence type="predicted"/>
<evidence type="ECO:0000313" key="2">
    <source>
        <dbReference type="WBParaSite" id="nRc.2.0.1.t33042-RA"/>
    </source>
</evidence>
<reference evidence="2" key="1">
    <citation type="submission" date="2022-11" db="UniProtKB">
        <authorList>
            <consortium name="WormBaseParasite"/>
        </authorList>
    </citation>
    <scope>IDENTIFICATION</scope>
</reference>
<dbReference type="AlphaFoldDB" id="A0A915K3Y9"/>
<organism evidence="1 2">
    <name type="scientific">Romanomermis culicivorax</name>
    <name type="common">Nematode worm</name>
    <dbReference type="NCBI Taxonomy" id="13658"/>
    <lineage>
        <taxon>Eukaryota</taxon>
        <taxon>Metazoa</taxon>
        <taxon>Ecdysozoa</taxon>
        <taxon>Nematoda</taxon>
        <taxon>Enoplea</taxon>
        <taxon>Dorylaimia</taxon>
        <taxon>Mermithida</taxon>
        <taxon>Mermithoidea</taxon>
        <taxon>Mermithidae</taxon>
        <taxon>Romanomermis</taxon>
    </lineage>
</organism>
<dbReference type="WBParaSite" id="nRc.2.0.1.t33042-RA">
    <property type="protein sequence ID" value="nRc.2.0.1.t33042-RA"/>
    <property type="gene ID" value="nRc.2.0.1.g33042"/>
</dbReference>
<evidence type="ECO:0000313" key="1">
    <source>
        <dbReference type="Proteomes" id="UP000887565"/>
    </source>
</evidence>
<keyword evidence="1" id="KW-1185">Reference proteome</keyword>
<sequence length="93" mass="10669">MWKKSSTKKNGEWNAIDTWLLNERELFAPFGGENGCSGKSKCNTTTTGVGRAQTISLETERHKEEKFMCINLNKRRDNGLYVTLLQTLERKQT</sequence>
<protein>
    <submittedName>
        <fullName evidence="2">Uncharacterized protein</fullName>
    </submittedName>
</protein>